<comment type="caution">
    <text evidence="2">The sequence shown here is derived from an EMBL/GenBank/DDBJ whole genome shotgun (WGS) entry which is preliminary data.</text>
</comment>
<accession>A0AAD7KSI0</accession>
<dbReference type="EMBL" id="JARAOO010000014">
    <property type="protein sequence ID" value="KAJ7944944.1"/>
    <property type="molecule type" value="Genomic_DNA"/>
</dbReference>
<evidence type="ECO:0000259" key="1">
    <source>
        <dbReference type="PROSITE" id="PS51011"/>
    </source>
</evidence>
<gene>
    <name evidence="2" type="ORF">O6P43_034260</name>
</gene>
<sequence>MAGWSTLINGSGLDCVENVGAFQGNGYCLTLDNLENGGIHDSNDFEVKQKRLFYNVVSVYLEQSSSRGLVRPLPVMLGDGQQLDLYKLFCSVKERGGYSLVSENGLWATVVEELGLDVEFLASVKLIFDKYLNELEGWFWKNYVGEKGCDDSSKFLPFELEKEFRDLLSVGPKSKQKREGHVNLESNRMRKYMDVGIQENISNFLDTKNEHLICEDVQNTHIDDDEKVFKDDENDALILDSRVDKKEFDQRKRKREVLSGMLNWVRLIAEHPLDPSFGLIDPSKWKEYEGQEFWGQALRAREALLMKRQVKSHSEPSPSQKLKMHPAMYEDDLVHTHQSTGKLRSSERLPPFSKSHLGSGCNSCSASTSKLPSSINIKADSSPMEQPPEMVNLLAVNPLVNPSDDDPTEKQVSVGPFHQAEVPIWTGVVSESNSKWLGTQIWPLKDRERNSMIEGDPIGKGRQEACNCQFQGSVECVRFHVAESRMKLKLELGSAFYYWRFDCMGEEVSLKWTTEEEKRFKDMMRSNSPLNGSFRDNLLKYFPRKTKRDLVSYYFNAFLIQLRSYQNRVTPKSIDSDSDESEFGSFSDGFGHEAIRVPDFDFLECYENKQCTDLE</sequence>
<protein>
    <submittedName>
        <fullName evidence="2">AT-rich interactive domain-containing protein</fullName>
    </submittedName>
</protein>
<dbReference type="PANTHER" id="PTHR46410:SF18">
    <property type="entry name" value="AT-RICH INTERACTIVE DOMAIN-CONTAINING PROTEIN 2"/>
    <property type="match status" value="1"/>
</dbReference>
<dbReference type="AlphaFoldDB" id="A0AAD7KSI0"/>
<proteinExistence type="predicted"/>
<reference evidence="2" key="1">
    <citation type="journal article" date="2023" name="Science">
        <title>Elucidation of the pathway for biosynthesis of saponin adjuvants from the soapbark tree.</title>
        <authorList>
            <person name="Reed J."/>
            <person name="Orme A."/>
            <person name="El-Demerdash A."/>
            <person name="Owen C."/>
            <person name="Martin L.B.B."/>
            <person name="Misra R.C."/>
            <person name="Kikuchi S."/>
            <person name="Rejzek M."/>
            <person name="Martin A.C."/>
            <person name="Harkess A."/>
            <person name="Leebens-Mack J."/>
            <person name="Louveau T."/>
            <person name="Stephenson M.J."/>
            <person name="Osbourn A."/>
        </authorList>
    </citation>
    <scope>NUCLEOTIDE SEQUENCE</scope>
    <source>
        <strain evidence="2">S10</strain>
    </source>
</reference>
<keyword evidence="3" id="KW-1185">Reference proteome</keyword>
<dbReference type="KEGG" id="qsa:O6P43_034260"/>
<dbReference type="PANTHER" id="PTHR46410">
    <property type="entry name" value="AT-RICH INTERACTIVE DOMAIN-CONTAINING PROTEIN 2"/>
    <property type="match status" value="1"/>
</dbReference>
<dbReference type="Gene3D" id="1.10.150.60">
    <property type="entry name" value="ARID DNA-binding domain"/>
    <property type="match status" value="1"/>
</dbReference>
<dbReference type="GO" id="GO:0003677">
    <property type="term" value="F:DNA binding"/>
    <property type="evidence" value="ECO:0007669"/>
    <property type="project" value="InterPro"/>
</dbReference>
<evidence type="ECO:0000313" key="2">
    <source>
        <dbReference type="EMBL" id="KAJ7944944.1"/>
    </source>
</evidence>
<feature type="domain" description="ARID" evidence="1">
    <location>
        <begin position="47"/>
        <end position="140"/>
    </location>
</feature>
<dbReference type="SMART" id="SM01014">
    <property type="entry name" value="ARID"/>
    <property type="match status" value="1"/>
</dbReference>
<dbReference type="Pfam" id="PF01388">
    <property type="entry name" value="ARID"/>
    <property type="match status" value="1"/>
</dbReference>
<name>A0AAD7KSI0_QUISA</name>
<evidence type="ECO:0000313" key="3">
    <source>
        <dbReference type="Proteomes" id="UP001163823"/>
    </source>
</evidence>
<dbReference type="SMART" id="SM00501">
    <property type="entry name" value="BRIGHT"/>
    <property type="match status" value="1"/>
</dbReference>
<dbReference type="SUPFAM" id="SSF46774">
    <property type="entry name" value="ARID-like"/>
    <property type="match status" value="1"/>
</dbReference>
<dbReference type="PROSITE" id="PS51011">
    <property type="entry name" value="ARID"/>
    <property type="match status" value="1"/>
</dbReference>
<dbReference type="InterPro" id="IPR036431">
    <property type="entry name" value="ARID_dom_sf"/>
</dbReference>
<dbReference type="Proteomes" id="UP001163823">
    <property type="component" value="Chromosome 14"/>
</dbReference>
<dbReference type="InterPro" id="IPR001606">
    <property type="entry name" value="ARID_dom"/>
</dbReference>
<dbReference type="CDD" id="cd16100">
    <property type="entry name" value="ARID"/>
    <property type="match status" value="1"/>
</dbReference>
<organism evidence="2 3">
    <name type="scientific">Quillaja saponaria</name>
    <name type="common">Soap bark tree</name>
    <dbReference type="NCBI Taxonomy" id="32244"/>
    <lineage>
        <taxon>Eukaryota</taxon>
        <taxon>Viridiplantae</taxon>
        <taxon>Streptophyta</taxon>
        <taxon>Embryophyta</taxon>
        <taxon>Tracheophyta</taxon>
        <taxon>Spermatophyta</taxon>
        <taxon>Magnoliopsida</taxon>
        <taxon>eudicotyledons</taxon>
        <taxon>Gunneridae</taxon>
        <taxon>Pentapetalae</taxon>
        <taxon>rosids</taxon>
        <taxon>fabids</taxon>
        <taxon>Fabales</taxon>
        <taxon>Quillajaceae</taxon>
        <taxon>Quillaja</taxon>
    </lineage>
</organism>